<dbReference type="InterPro" id="IPR005172">
    <property type="entry name" value="CRC"/>
</dbReference>
<proteinExistence type="inferred from homology"/>
<evidence type="ECO:0000256" key="4">
    <source>
        <dbReference type="SAM" id="MobiDB-lite"/>
    </source>
</evidence>
<dbReference type="GO" id="GO:0003700">
    <property type="term" value="F:DNA-binding transcription factor activity"/>
    <property type="evidence" value="ECO:0007669"/>
    <property type="project" value="InterPro"/>
</dbReference>
<reference evidence="6" key="1">
    <citation type="submission" date="2019-09" db="EMBL/GenBank/DDBJ databases">
        <title>Draft genome information of white flower Hibiscus syriacus.</title>
        <authorList>
            <person name="Kim Y.-M."/>
        </authorList>
    </citation>
    <scope>NUCLEOTIDE SEQUENCE [LARGE SCALE GENOMIC DNA]</scope>
    <source>
        <strain evidence="6">YM2019G1</strain>
    </source>
</reference>
<keyword evidence="7" id="KW-1185">Reference proteome</keyword>
<comment type="similarity">
    <text evidence="2">Belongs to the lin-54 family.</text>
</comment>
<keyword evidence="3" id="KW-0539">Nucleus</keyword>
<sequence length="537" mass="60106">MESPSTDENAIDASAEKKSPFSKFLNDLSPIKLSRARVPLYARRLGESSFQNIPLVFSSPHLDRPTSFLQRYCGSNSNAIKPSNLTGAYQGDPKEAAVTTGGAYQGDPKEVVTTGGAYQGDPKEVVTTGGAYQGDPKGEIQGDQRLNNIVEFPYENTWNVDSYEFKEHQAMSTQVLPTTTVDDHAPQNMETQWDSHNVPCFNQPGIPCQQFADSQDNTERRSYCECFAAGIYCEDCCACESCFNKPDYEEIVLENRHKVQLRNPLAFAPPIVKAQNDSLNNTGDENSNTPSARHKRGCKCKRSKCLKNYCECYRAKVGCSDGCHCENCDNSFGKKSESKVHREERCKNQSHEMSNTADVMYDSIKVETANQFLPTWETLTDVNQLVVSTHPQSRVVPSFTSHDMRDCQNVSQAESERGTNLHWWSSALSSKQPSPSKLHSFDDIGEMMEDGLPNFLIENSDPANTVKSGSPNQKRISPPKFQSNEFGLNIPPHMPTARKLVLNMESLSRFPTPTTWFNNEDLMNQAENYHQGNNHDK</sequence>
<evidence type="ECO:0000256" key="1">
    <source>
        <dbReference type="ARBA" id="ARBA00004123"/>
    </source>
</evidence>
<feature type="domain" description="CRC" evidence="5">
    <location>
        <begin position="213"/>
        <end position="333"/>
    </location>
</feature>
<comment type="subcellular location">
    <subcellularLocation>
        <location evidence="1">Nucleus</location>
    </subcellularLocation>
</comment>
<comment type="caution">
    <text evidence="6">The sequence shown here is derived from an EMBL/GenBank/DDBJ whole genome shotgun (WGS) entry which is preliminary data.</text>
</comment>
<evidence type="ECO:0000313" key="7">
    <source>
        <dbReference type="Proteomes" id="UP000436088"/>
    </source>
</evidence>
<evidence type="ECO:0000256" key="3">
    <source>
        <dbReference type="ARBA" id="ARBA00023242"/>
    </source>
</evidence>
<dbReference type="Pfam" id="PF03638">
    <property type="entry name" value="TCR"/>
    <property type="match status" value="1"/>
</dbReference>
<protein>
    <recommendedName>
        <fullName evidence="5">CRC domain-containing protein</fullName>
    </recommendedName>
</protein>
<dbReference type="PANTHER" id="PTHR46159">
    <property type="entry name" value="PROTEIN TESMIN/TSO1-LIKE CXC 2"/>
    <property type="match status" value="1"/>
</dbReference>
<evidence type="ECO:0000259" key="5">
    <source>
        <dbReference type="PROSITE" id="PS51634"/>
    </source>
</evidence>
<organism evidence="6 7">
    <name type="scientific">Hibiscus syriacus</name>
    <name type="common">Rose of Sharon</name>
    <dbReference type="NCBI Taxonomy" id="106335"/>
    <lineage>
        <taxon>Eukaryota</taxon>
        <taxon>Viridiplantae</taxon>
        <taxon>Streptophyta</taxon>
        <taxon>Embryophyta</taxon>
        <taxon>Tracheophyta</taxon>
        <taxon>Spermatophyta</taxon>
        <taxon>Magnoliopsida</taxon>
        <taxon>eudicotyledons</taxon>
        <taxon>Gunneridae</taxon>
        <taxon>Pentapetalae</taxon>
        <taxon>rosids</taxon>
        <taxon>malvids</taxon>
        <taxon>Malvales</taxon>
        <taxon>Malvaceae</taxon>
        <taxon>Malvoideae</taxon>
        <taxon>Hibiscus</taxon>
    </lineage>
</organism>
<feature type="compositionally biased region" description="Polar residues" evidence="4">
    <location>
        <begin position="464"/>
        <end position="486"/>
    </location>
</feature>
<accession>A0A6A3BCR3</accession>
<dbReference type="InterPro" id="IPR033467">
    <property type="entry name" value="Tesmin/TSO1-like_CXC"/>
</dbReference>
<dbReference type="SMART" id="SM01114">
    <property type="entry name" value="CXC"/>
    <property type="match status" value="2"/>
</dbReference>
<dbReference type="Proteomes" id="UP000436088">
    <property type="component" value="Unassembled WGS sequence"/>
</dbReference>
<dbReference type="EMBL" id="VEPZ02000869">
    <property type="protein sequence ID" value="KAE8714684.1"/>
    <property type="molecule type" value="Genomic_DNA"/>
</dbReference>
<evidence type="ECO:0000313" key="6">
    <source>
        <dbReference type="EMBL" id="KAE8714684.1"/>
    </source>
</evidence>
<dbReference type="AlphaFoldDB" id="A0A6A3BCR3"/>
<dbReference type="GO" id="GO:0005634">
    <property type="term" value="C:nucleus"/>
    <property type="evidence" value="ECO:0007669"/>
    <property type="project" value="UniProtKB-SubCell"/>
</dbReference>
<evidence type="ECO:0000256" key="2">
    <source>
        <dbReference type="ARBA" id="ARBA00007267"/>
    </source>
</evidence>
<name>A0A6A3BCR3_HIBSY</name>
<feature type="region of interest" description="Disordered" evidence="4">
    <location>
        <begin position="464"/>
        <end position="488"/>
    </location>
</feature>
<dbReference type="InterPro" id="IPR044522">
    <property type="entry name" value="TSO1-like"/>
</dbReference>
<dbReference type="PROSITE" id="PS51634">
    <property type="entry name" value="CRC"/>
    <property type="match status" value="1"/>
</dbReference>
<gene>
    <name evidence="6" type="ORF">F3Y22_tig00110194pilonHSYRG00044</name>
</gene>
<dbReference type="PANTHER" id="PTHR46159:SF18">
    <property type="entry name" value="CRC DOMAIN-CONTAINING PROTEIN"/>
    <property type="match status" value="1"/>
</dbReference>